<proteinExistence type="predicted"/>
<name>A0A4C1TVZ9_EUMVA</name>
<dbReference type="EMBL" id="BGZK01000093">
    <property type="protein sequence ID" value="GBP18088.1"/>
    <property type="molecule type" value="Genomic_DNA"/>
</dbReference>
<feature type="compositionally biased region" description="Low complexity" evidence="1">
    <location>
        <begin position="49"/>
        <end position="76"/>
    </location>
</feature>
<sequence length="100" mass="10902">MENVTSCLPEAEGVAKKELIHALIKDIVTNALQNMGFEYPENDLNRFVRSATPASSRASSSTTTPASSQSSSNQASRFHSPSKGNKRRASSRSKQSWICQ</sequence>
<reference evidence="2 3" key="1">
    <citation type="journal article" date="2019" name="Commun. Biol.">
        <title>The bagworm genome reveals a unique fibroin gene that provides high tensile strength.</title>
        <authorList>
            <person name="Kono N."/>
            <person name="Nakamura H."/>
            <person name="Ohtoshi R."/>
            <person name="Tomita M."/>
            <person name="Numata K."/>
            <person name="Arakawa K."/>
        </authorList>
    </citation>
    <scope>NUCLEOTIDE SEQUENCE [LARGE SCALE GENOMIC DNA]</scope>
</reference>
<gene>
    <name evidence="2" type="ORF">EVAR_12866_1</name>
</gene>
<evidence type="ECO:0000256" key="1">
    <source>
        <dbReference type="SAM" id="MobiDB-lite"/>
    </source>
</evidence>
<protein>
    <submittedName>
        <fullName evidence="2">Uncharacterized protein</fullName>
    </submittedName>
</protein>
<evidence type="ECO:0000313" key="3">
    <source>
        <dbReference type="Proteomes" id="UP000299102"/>
    </source>
</evidence>
<organism evidence="2 3">
    <name type="scientific">Eumeta variegata</name>
    <name type="common">Bagworm moth</name>
    <name type="synonym">Eumeta japonica</name>
    <dbReference type="NCBI Taxonomy" id="151549"/>
    <lineage>
        <taxon>Eukaryota</taxon>
        <taxon>Metazoa</taxon>
        <taxon>Ecdysozoa</taxon>
        <taxon>Arthropoda</taxon>
        <taxon>Hexapoda</taxon>
        <taxon>Insecta</taxon>
        <taxon>Pterygota</taxon>
        <taxon>Neoptera</taxon>
        <taxon>Endopterygota</taxon>
        <taxon>Lepidoptera</taxon>
        <taxon>Glossata</taxon>
        <taxon>Ditrysia</taxon>
        <taxon>Tineoidea</taxon>
        <taxon>Psychidae</taxon>
        <taxon>Oiketicinae</taxon>
        <taxon>Eumeta</taxon>
    </lineage>
</organism>
<feature type="region of interest" description="Disordered" evidence="1">
    <location>
        <begin position="48"/>
        <end position="100"/>
    </location>
</feature>
<comment type="caution">
    <text evidence="2">The sequence shown here is derived from an EMBL/GenBank/DDBJ whole genome shotgun (WGS) entry which is preliminary data.</text>
</comment>
<keyword evidence="3" id="KW-1185">Reference proteome</keyword>
<accession>A0A4C1TVZ9</accession>
<dbReference type="Proteomes" id="UP000299102">
    <property type="component" value="Unassembled WGS sequence"/>
</dbReference>
<dbReference type="AlphaFoldDB" id="A0A4C1TVZ9"/>
<evidence type="ECO:0000313" key="2">
    <source>
        <dbReference type="EMBL" id="GBP18088.1"/>
    </source>
</evidence>